<reference evidence="3 4" key="1">
    <citation type="journal article" date="2017" name="PLoS Biol.">
        <title>The sea cucumber genome provides insights into morphological evolution and visceral regeneration.</title>
        <authorList>
            <person name="Zhang X."/>
            <person name="Sun L."/>
            <person name="Yuan J."/>
            <person name="Sun Y."/>
            <person name="Gao Y."/>
            <person name="Zhang L."/>
            <person name="Li S."/>
            <person name="Dai H."/>
            <person name="Hamel J.F."/>
            <person name="Liu C."/>
            <person name="Yu Y."/>
            <person name="Liu S."/>
            <person name="Lin W."/>
            <person name="Guo K."/>
            <person name="Jin S."/>
            <person name="Xu P."/>
            <person name="Storey K.B."/>
            <person name="Huan P."/>
            <person name="Zhang T."/>
            <person name="Zhou Y."/>
            <person name="Zhang J."/>
            <person name="Lin C."/>
            <person name="Li X."/>
            <person name="Xing L."/>
            <person name="Huo D."/>
            <person name="Sun M."/>
            <person name="Wang L."/>
            <person name="Mercier A."/>
            <person name="Li F."/>
            <person name="Yang H."/>
            <person name="Xiang J."/>
        </authorList>
    </citation>
    <scope>NUCLEOTIDE SEQUENCE [LARGE SCALE GENOMIC DNA]</scope>
    <source>
        <strain evidence="3">Shaxun</strain>
        <tissue evidence="3">Muscle</tissue>
    </source>
</reference>
<organism evidence="3 4">
    <name type="scientific">Stichopus japonicus</name>
    <name type="common">Sea cucumber</name>
    <dbReference type="NCBI Taxonomy" id="307972"/>
    <lineage>
        <taxon>Eukaryota</taxon>
        <taxon>Metazoa</taxon>
        <taxon>Echinodermata</taxon>
        <taxon>Eleutherozoa</taxon>
        <taxon>Echinozoa</taxon>
        <taxon>Holothuroidea</taxon>
        <taxon>Aspidochirotacea</taxon>
        <taxon>Aspidochirotida</taxon>
        <taxon>Stichopodidae</taxon>
        <taxon>Apostichopus</taxon>
    </lineage>
</organism>
<accession>A0A2G8KPJ6</accession>
<feature type="domain" description="Target of Nesh-SH3/FNDC1 C-terminal" evidence="2">
    <location>
        <begin position="206"/>
        <end position="340"/>
    </location>
</feature>
<dbReference type="Pfam" id="PF21731">
    <property type="entry name" value="TARSH_C"/>
    <property type="match status" value="1"/>
</dbReference>
<evidence type="ECO:0000256" key="1">
    <source>
        <dbReference type="SAM" id="MobiDB-lite"/>
    </source>
</evidence>
<dbReference type="InterPro" id="IPR049109">
    <property type="entry name" value="TARSH/FNDC1_C"/>
</dbReference>
<evidence type="ECO:0000313" key="3">
    <source>
        <dbReference type="EMBL" id="PIK49926.1"/>
    </source>
</evidence>
<keyword evidence="4" id="KW-1185">Reference proteome</keyword>
<dbReference type="EMBL" id="MRZV01000441">
    <property type="protein sequence ID" value="PIK49926.1"/>
    <property type="molecule type" value="Genomic_DNA"/>
</dbReference>
<dbReference type="PANTHER" id="PTHR23197:SF11">
    <property type="entry name" value="RE03558P"/>
    <property type="match status" value="1"/>
</dbReference>
<feature type="region of interest" description="Disordered" evidence="1">
    <location>
        <begin position="124"/>
        <end position="143"/>
    </location>
</feature>
<gene>
    <name evidence="3" type="ORF">BSL78_13196</name>
</gene>
<dbReference type="AlphaFoldDB" id="A0A2G8KPJ6"/>
<name>A0A2G8KPJ6_STIJA</name>
<dbReference type="OrthoDB" id="6129306at2759"/>
<proteinExistence type="predicted"/>
<comment type="caution">
    <text evidence="3">The sequence shown here is derived from an EMBL/GenBank/DDBJ whole genome shotgun (WGS) entry which is preliminary data.</text>
</comment>
<evidence type="ECO:0000259" key="2">
    <source>
        <dbReference type="Pfam" id="PF21731"/>
    </source>
</evidence>
<sequence length="340" mass="37419">MERVRERRKCLYNAKPYIPPTTIAPYIETSIPCRRGACWHVGGYRVGANVLMAFVNATRLTTTELRVCQQHGPVVLVLANYEPVNWVLDIPPSLTIEKVILISYYVELSSVTVAEGIERELTVEKKPRSTPRGYGKDSGGGNTPGMMRLSQIYGSVTSFAGTYRAESWNWTLPVGHNTSPVSSPVETAGGSGASSGASANINENTWTEFSFRADNNWNSCHGSKYVRKRTLDDGKIGQFVGAVLCSSTRYKLFLSDDLDGIFHNIADTNDHGGDHCELVGAPRDGEFNLDSNFWHSPTATGYYRSSWGDDMQLGIIGGGMGSSWTGRYYPKWYECGVAIP</sequence>
<dbReference type="PANTHER" id="PTHR23197">
    <property type="entry name" value="TARSH-RELATED FIBRONECTIN DOMAIN-CONTAINING"/>
    <property type="match status" value="1"/>
</dbReference>
<evidence type="ECO:0000313" key="4">
    <source>
        <dbReference type="Proteomes" id="UP000230750"/>
    </source>
</evidence>
<protein>
    <recommendedName>
        <fullName evidence="2">Target of Nesh-SH3/FNDC1 C-terminal domain-containing protein</fullName>
    </recommendedName>
</protein>
<dbReference type="Proteomes" id="UP000230750">
    <property type="component" value="Unassembled WGS sequence"/>
</dbReference>